<reference evidence="1 2" key="1">
    <citation type="submission" date="2014-10" db="EMBL/GenBank/DDBJ databases">
        <title>Draft genome of the hookworm Ancylostoma caninum.</title>
        <authorList>
            <person name="Mitreva M."/>
        </authorList>
    </citation>
    <scope>NUCLEOTIDE SEQUENCE [LARGE SCALE GENOMIC DNA]</scope>
    <source>
        <strain evidence="1 2">Baltimore</strain>
    </source>
</reference>
<keyword evidence="2" id="KW-1185">Reference proteome</keyword>
<dbReference type="Proteomes" id="UP000252519">
    <property type="component" value="Unassembled WGS sequence"/>
</dbReference>
<accession>A0A368FG17</accession>
<evidence type="ECO:0000313" key="1">
    <source>
        <dbReference type="EMBL" id="RCN30508.1"/>
    </source>
</evidence>
<gene>
    <name evidence="1" type="ORF">ANCCAN_23714</name>
</gene>
<dbReference type="AlphaFoldDB" id="A0A368FG17"/>
<dbReference type="EMBL" id="JOJR01001538">
    <property type="protein sequence ID" value="RCN30508.1"/>
    <property type="molecule type" value="Genomic_DNA"/>
</dbReference>
<name>A0A368FG17_ANCCA</name>
<proteinExistence type="predicted"/>
<comment type="caution">
    <text evidence="1">The sequence shown here is derived from an EMBL/GenBank/DDBJ whole genome shotgun (WGS) entry which is preliminary data.</text>
</comment>
<protein>
    <submittedName>
        <fullName evidence="1">Uncharacterized protein</fullName>
    </submittedName>
</protein>
<organism evidence="1 2">
    <name type="scientific">Ancylostoma caninum</name>
    <name type="common">Dog hookworm</name>
    <dbReference type="NCBI Taxonomy" id="29170"/>
    <lineage>
        <taxon>Eukaryota</taxon>
        <taxon>Metazoa</taxon>
        <taxon>Ecdysozoa</taxon>
        <taxon>Nematoda</taxon>
        <taxon>Chromadorea</taxon>
        <taxon>Rhabditida</taxon>
        <taxon>Rhabditina</taxon>
        <taxon>Rhabditomorpha</taxon>
        <taxon>Strongyloidea</taxon>
        <taxon>Ancylostomatidae</taxon>
        <taxon>Ancylostomatinae</taxon>
        <taxon>Ancylostoma</taxon>
    </lineage>
</organism>
<sequence length="72" mass="7856">MEALPTLNYEAANNSRRPSHTFTIDTSRSNSNLPVVSLCAKMLGFQEGRLFAEILGIGVVLAANKYLMDLLA</sequence>
<evidence type="ECO:0000313" key="2">
    <source>
        <dbReference type="Proteomes" id="UP000252519"/>
    </source>
</evidence>